<keyword evidence="3" id="KW-1185">Reference proteome</keyword>
<dbReference type="EMBL" id="JATAAI010000003">
    <property type="protein sequence ID" value="KAK1746859.1"/>
    <property type="molecule type" value="Genomic_DNA"/>
</dbReference>
<sequence length="135" mass="14919">MGSNQSTPSSAAPSDEVSKLSSITNNNNNTTDTTTTLQSSNASNTNTNTSKIKRTAPKNESGYARAERLCRKKKRVYDACYTAALSSKEEDCEELFDTYRSCFLKAMTKDMEKRGIQVNSGSMVGEFKEEVEDDE</sequence>
<accession>A0AAD8YHV9</accession>
<comment type="caution">
    <text evidence="2">The sequence shown here is derived from an EMBL/GenBank/DDBJ whole genome shotgun (WGS) entry which is preliminary data.</text>
</comment>
<evidence type="ECO:0000256" key="1">
    <source>
        <dbReference type="SAM" id="MobiDB-lite"/>
    </source>
</evidence>
<feature type="compositionally biased region" description="Polar residues" evidence="1">
    <location>
        <begin position="1"/>
        <end position="12"/>
    </location>
</feature>
<dbReference type="Proteomes" id="UP001224775">
    <property type="component" value="Unassembled WGS sequence"/>
</dbReference>
<feature type="region of interest" description="Disordered" evidence="1">
    <location>
        <begin position="1"/>
        <end position="64"/>
    </location>
</feature>
<name>A0AAD8YHV9_9STRA</name>
<proteinExistence type="predicted"/>
<gene>
    <name evidence="2" type="ORF">QTG54_002203</name>
</gene>
<protein>
    <submittedName>
        <fullName evidence="2">Uncharacterized protein</fullName>
    </submittedName>
</protein>
<feature type="compositionally biased region" description="Low complexity" evidence="1">
    <location>
        <begin position="24"/>
        <end position="50"/>
    </location>
</feature>
<organism evidence="2 3">
    <name type="scientific">Skeletonema marinoi</name>
    <dbReference type="NCBI Taxonomy" id="267567"/>
    <lineage>
        <taxon>Eukaryota</taxon>
        <taxon>Sar</taxon>
        <taxon>Stramenopiles</taxon>
        <taxon>Ochrophyta</taxon>
        <taxon>Bacillariophyta</taxon>
        <taxon>Coscinodiscophyceae</taxon>
        <taxon>Thalassiosirophycidae</taxon>
        <taxon>Thalassiosirales</taxon>
        <taxon>Skeletonemataceae</taxon>
        <taxon>Skeletonema</taxon>
        <taxon>Skeletonema marinoi-dohrnii complex</taxon>
    </lineage>
</organism>
<evidence type="ECO:0000313" key="3">
    <source>
        <dbReference type="Proteomes" id="UP001224775"/>
    </source>
</evidence>
<evidence type="ECO:0000313" key="2">
    <source>
        <dbReference type="EMBL" id="KAK1746859.1"/>
    </source>
</evidence>
<reference evidence="2" key="1">
    <citation type="submission" date="2023-06" db="EMBL/GenBank/DDBJ databases">
        <title>Survivors Of The Sea: Transcriptome response of Skeletonema marinoi to long-term dormancy.</title>
        <authorList>
            <person name="Pinder M.I.M."/>
            <person name="Kourtchenko O."/>
            <person name="Robertson E.K."/>
            <person name="Larsson T."/>
            <person name="Maumus F."/>
            <person name="Osuna-Cruz C.M."/>
            <person name="Vancaester E."/>
            <person name="Stenow R."/>
            <person name="Vandepoele K."/>
            <person name="Ploug H."/>
            <person name="Bruchert V."/>
            <person name="Godhe A."/>
            <person name="Topel M."/>
        </authorList>
    </citation>
    <scope>NUCLEOTIDE SEQUENCE</scope>
    <source>
        <strain evidence="2">R05AC</strain>
    </source>
</reference>
<dbReference type="AlphaFoldDB" id="A0AAD8YHV9"/>